<comment type="caution">
    <text evidence="1">The sequence shown here is derived from an EMBL/GenBank/DDBJ whole genome shotgun (WGS) entry which is preliminary data.</text>
</comment>
<proteinExistence type="predicted"/>
<evidence type="ECO:0000313" key="2">
    <source>
        <dbReference type="Proteomes" id="UP001141552"/>
    </source>
</evidence>
<dbReference type="AlphaFoldDB" id="A0A9Q0J360"/>
<dbReference type="EMBL" id="JAKUCV010006787">
    <property type="protein sequence ID" value="KAJ4825885.1"/>
    <property type="molecule type" value="Genomic_DNA"/>
</dbReference>
<protein>
    <submittedName>
        <fullName evidence="1">Uncharacterized protein</fullName>
    </submittedName>
</protein>
<keyword evidence="2" id="KW-1185">Reference proteome</keyword>
<accession>A0A9Q0J360</accession>
<sequence>MYYYFIVELCTCSVELEDKQSLAKNSDTVACAIHEMISEQMCFLFFIRFCVAGLTASRPHAKTTIDHIPINFISTKPLQY</sequence>
<reference evidence="1" key="1">
    <citation type="submission" date="2022-02" db="EMBL/GenBank/DDBJ databases">
        <authorList>
            <person name="Henning P.M."/>
            <person name="McCubbin A.G."/>
            <person name="Shore J.S."/>
        </authorList>
    </citation>
    <scope>NUCLEOTIDE SEQUENCE</scope>
    <source>
        <strain evidence="1">F60SS</strain>
        <tissue evidence="1">Leaves</tissue>
    </source>
</reference>
<dbReference type="Proteomes" id="UP001141552">
    <property type="component" value="Unassembled WGS sequence"/>
</dbReference>
<gene>
    <name evidence="1" type="ORF">Tsubulata_016101</name>
</gene>
<name>A0A9Q0J360_9ROSI</name>
<organism evidence="1 2">
    <name type="scientific">Turnera subulata</name>
    <dbReference type="NCBI Taxonomy" id="218843"/>
    <lineage>
        <taxon>Eukaryota</taxon>
        <taxon>Viridiplantae</taxon>
        <taxon>Streptophyta</taxon>
        <taxon>Embryophyta</taxon>
        <taxon>Tracheophyta</taxon>
        <taxon>Spermatophyta</taxon>
        <taxon>Magnoliopsida</taxon>
        <taxon>eudicotyledons</taxon>
        <taxon>Gunneridae</taxon>
        <taxon>Pentapetalae</taxon>
        <taxon>rosids</taxon>
        <taxon>fabids</taxon>
        <taxon>Malpighiales</taxon>
        <taxon>Passifloraceae</taxon>
        <taxon>Turnera</taxon>
    </lineage>
</organism>
<evidence type="ECO:0000313" key="1">
    <source>
        <dbReference type="EMBL" id="KAJ4825885.1"/>
    </source>
</evidence>
<reference evidence="1" key="2">
    <citation type="journal article" date="2023" name="Plants (Basel)">
        <title>Annotation of the Turnera subulata (Passifloraceae) Draft Genome Reveals the S-Locus Evolved after the Divergence of Turneroideae from Passifloroideae in a Stepwise Manner.</title>
        <authorList>
            <person name="Henning P.M."/>
            <person name="Roalson E.H."/>
            <person name="Mir W."/>
            <person name="McCubbin A.G."/>
            <person name="Shore J.S."/>
        </authorList>
    </citation>
    <scope>NUCLEOTIDE SEQUENCE</scope>
    <source>
        <strain evidence="1">F60SS</strain>
    </source>
</reference>